<dbReference type="OrthoDB" id="112712at2"/>
<dbReference type="InterPro" id="IPR035965">
    <property type="entry name" value="PAS-like_dom_sf"/>
</dbReference>
<keyword evidence="8 9" id="KW-0472">Membrane</keyword>
<sequence>MIFKRLRWKITVSYIAVVILSMLILGTYLTNSLEDYFYNSIEKRLTTQALLASRLVVEKSGDLGAIGLDQLAKQISSDVQARVTIIDSTGVVLGDSERDATSMENHIDRPEVQAAGKKGSGTAIRYSKTLNTNMMYVALPINANGSGEGFIRLALPLTEIKQAFWGLWSDMLKAILIAFLITTPVGLTLGKKITGPVEQLIEFARQISKGNYDGRIRVRSGDEIEKLAITLEQMADTIKEKVRLISEGRNKLETVLASMSSGVIFIDKSGRIDLVNPAAEKFLAFLIRRGGDIPHGSSIRYPELSSAINEALQKGQVIEQEVKIFIPEEAILAVTVSPFRDQTGALNGVVAVMHDISRIRKLEKIRTEFIDNVSHELKTPVTAIKGFTETLLDGAMYQQDICREFIEIIDKETARLSRLVHELLDLSKIESKNTQIKTKSMDINKIIRDTVAKLRGQIDGSGLEIKLSLPGKPVIAKANSDMIDQVLINLIDNAVKYTYTGGEIEIEVSEDDQNVVIKVRDNGIGIPAVDLERIFERFYRVDKTRSRAMGGTGLGLSIVKHIVELHGGIVGVQSTPGVGSEFFFTLPKPTNNKS</sequence>
<proteinExistence type="predicted"/>
<dbReference type="CDD" id="cd00130">
    <property type="entry name" value="PAS"/>
    <property type="match status" value="1"/>
</dbReference>
<evidence type="ECO:0000256" key="2">
    <source>
        <dbReference type="ARBA" id="ARBA00004370"/>
    </source>
</evidence>
<dbReference type="NCBIfam" id="NF046044">
    <property type="entry name" value="PnpS"/>
    <property type="match status" value="1"/>
</dbReference>
<evidence type="ECO:0000256" key="1">
    <source>
        <dbReference type="ARBA" id="ARBA00000085"/>
    </source>
</evidence>
<reference evidence="14 15" key="1">
    <citation type="submission" date="2012-01" db="EMBL/GenBank/DDBJ databases">
        <title>Complete sequence of Desulfotomaculum gibsoniae DSM 7213.</title>
        <authorList>
            <consortium name="US DOE Joint Genome Institute"/>
            <person name="Lucas S."/>
            <person name="Han J."/>
            <person name="Lapidus A."/>
            <person name="Cheng J.-F."/>
            <person name="Goodwin L."/>
            <person name="Pitluck S."/>
            <person name="Peters L."/>
            <person name="Ovchinnikova G."/>
            <person name="Teshima H."/>
            <person name="Detter J.C."/>
            <person name="Han C."/>
            <person name="Tapia R."/>
            <person name="Land M."/>
            <person name="Hauser L."/>
            <person name="Kyrpides N."/>
            <person name="Ivanova N."/>
            <person name="Pagani I."/>
            <person name="Parshina S."/>
            <person name="Plugge C."/>
            <person name="Muyzer G."/>
            <person name="Kuever J."/>
            <person name="Ivanova A."/>
            <person name="Nazina T."/>
            <person name="Klenk H.-P."/>
            <person name="Brambilla E."/>
            <person name="Spring S."/>
            <person name="Stams A.F."/>
            <person name="Woyke T."/>
        </authorList>
    </citation>
    <scope>NUCLEOTIDE SEQUENCE [LARGE SCALE GENOMIC DNA]</scope>
    <source>
        <strain evidence="14 15">DSM 7213</strain>
    </source>
</reference>
<dbReference type="InterPro" id="IPR031967">
    <property type="entry name" value="PhoR_single_Cache-like_dom"/>
</dbReference>
<dbReference type="EMBL" id="CP003273">
    <property type="protein sequence ID" value="AGL01048.1"/>
    <property type="molecule type" value="Genomic_DNA"/>
</dbReference>
<dbReference type="GO" id="GO:0000155">
    <property type="term" value="F:phosphorelay sensor kinase activity"/>
    <property type="evidence" value="ECO:0007669"/>
    <property type="project" value="InterPro"/>
</dbReference>
<dbReference type="AlphaFoldDB" id="R4KD11"/>
<dbReference type="PRINTS" id="PR00344">
    <property type="entry name" value="BCTRLSENSOR"/>
</dbReference>
<dbReference type="Proteomes" id="UP000013520">
    <property type="component" value="Chromosome"/>
</dbReference>
<evidence type="ECO:0000256" key="6">
    <source>
        <dbReference type="ARBA" id="ARBA00022777"/>
    </source>
</evidence>
<dbReference type="Gene3D" id="6.10.340.10">
    <property type="match status" value="1"/>
</dbReference>
<name>R4KD11_9FIRM</name>
<dbReference type="GO" id="GO:0005886">
    <property type="term" value="C:plasma membrane"/>
    <property type="evidence" value="ECO:0007669"/>
    <property type="project" value="TreeGrafter"/>
</dbReference>
<dbReference type="Gene3D" id="3.30.565.10">
    <property type="entry name" value="Histidine kinase-like ATPase, C-terminal domain"/>
    <property type="match status" value="1"/>
</dbReference>
<dbReference type="Pfam" id="PF08448">
    <property type="entry name" value="PAS_4"/>
    <property type="match status" value="1"/>
</dbReference>
<dbReference type="InterPro" id="IPR050351">
    <property type="entry name" value="BphY/WalK/GraS-like"/>
</dbReference>
<dbReference type="InterPro" id="IPR003660">
    <property type="entry name" value="HAMP_dom"/>
</dbReference>
<accession>R4KD11</accession>
<evidence type="ECO:0000259" key="11">
    <source>
        <dbReference type="PROSITE" id="PS50112"/>
    </source>
</evidence>
<dbReference type="InterPro" id="IPR036097">
    <property type="entry name" value="HisK_dim/P_sf"/>
</dbReference>
<organism evidence="14 15">
    <name type="scientific">Desulfoscipio gibsoniae DSM 7213</name>
    <dbReference type="NCBI Taxonomy" id="767817"/>
    <lineage>
        <taxon>Bacteria</taxon>
        <taxon>Bacillati</taxon>
        <taxon>Bacillota</taxon>
        <taxon>Clostridia</taxon>
        <taxon>Eubacteriales</taxon>
        <taxon>Desulfallaceae</taxon>
        <taxon>Desulfoscipio</taxon>
    </lineage>
</organism>
<evidence type="ECO:0000256" key="4">
    <source>
        <dbReference type="ARBA" id="ARBA00022553"/>
    </source>
</evidence>
<keyword evidence="9" id="KW-1133">Transmembrane helix</keyword>
<dbReference type="InterPro" id="IPR036890">
    <property type="entry name" value="HATPase_C_sf"/>
</dbReference>
<evidence type="ECO:0000259" key="13">
    <source>
        <dbReference type="PROSITE" id="PS50885"/>
    </source>
</evidence>
<dbReference type="Gene3D" id="1.10.287.130">
    <property type="match status" value="1"/>
</dbReference>
<feature type="domain" description="Histidine kinase" evidence="10">
    <location>
        <begin position="372"/>
        <end position="590"/>
    </location>
</feature>
<dbReference type="InterPro" id="IPR005467">
    <property type="entry name" value="His_kinase_dom"/>
</dbReference>
<evidence type="ECO:0000313" key="15">
    <source>
        <dbReference type="Proteomes" id="UP000013520"/>
    </source>
</evidence>
<dbReference type="PROSITE" id="PS50109">
    <property type="entry name" value="HIS_KIN"/>
    <property type="match status" value="1"/>
</dbReference>
<dbReference type="Pfam" id="PF00672">
    <property type="entry name" value="HAMP"/>
    <property type="match status" value="1"/>
</dbReference>
<dbReference type="FunFam" id="1.10.287.130:FF:000001">
    <property type="entry name" value="Two-component sensor histidine kinase"/>
    <property type="match status" value="1"/>
</dbReference>
<dbReference type="SUPFAM" id="SSF158472">
    <property type="entry name" value="HAMP domain-like"/>
    <property type="match status" value="1"/>
</dbReference>
<dbReference type="InterPro" id="IPR000700">
    <property type="entry name" value="PAS-assoc_C"/>
</dbReference>
<dbReference type="PROSITE" id="PS50885">
    <property type="entry name" value="HAMP"/>
    <property type="match status" value="1"/>
</dbReference>
<evidence type="ECO:0000256" key="7">
    <source>
        <dbReference type="ARBA" id="ARBA00023012"/>
    </source>
</evidence>
<dbReference type="CDD" id="cd06225">
    <property type="entry name" value="HAMP"/>
    <property type="match status" value="1"/>
</dbReference>
<dbReference type="InterPro" id="IPR003594">
    <property type="entry name" value="HATPase_dom"/>
</dbReference>
<dbReference type="Gene3D" id="3.30.450.20">
    <property type="entry name" value="PAS domain"/>
    <property type="match status" value="2"/>
</dbReference>
<feature type="domain" description="PAC" evidence="12">
    <location>
        <begin position="318"/>
        <end position="368"/>
    </location>
</feature>
<dbReference type="PROSITE" id="PS50112">
    <property type="entry name" value="PAS"/>
    <property type="match status" value="1"/>
</dbReference>
<evidence type="ECO:0000256" key="8">
    <source>
        <dbReference type="ARBA" id="ARBA00023136"/>
    </source>
</evidence>
<dbReference type="Pfam" id="PF02518">
    <property type="entry name" value="HATPase_c"/>
    <property type="match status" value="1"/>
</dbReference>
<keyword evidence="4" id="KW-0597">Phosphoprotein</keyword>
<comment type="subcellular location">
    <subcellularLocation>
        <location evidence="2">Membrane</location>
    </subcellularLocation>
</comment>
<dbReference type="PROSITE" id="PS50113">
    <property type="entry name" value="PAC"/>
    <property type="match status" value="1"/>
</dbReference>
<dbReference type="PANTHER" id="PTHR45453">
    <property type="entry name" value="PHOSPHATE REGULON SENSOR PROTEIN PHOR"/>
    <property type="match status" value="1"/>
</dbReference>
<keyword evidence="9" id="KW-0812">Transmembrane</keyword>
<evidence type="ECO:0000256" key="5">
    <source>
        <dbReference type="ARBA" id="ARBA00022679"/>
    </source>
</evidence>
<keyword evidence="5" id="KW-0808">Transferase</keyword>
<dbReference type="eggNOG" id="COG5002">
    <property type="taxonomic scope" value="Bacteria"/>
</dbReference>
<dbReference type="EC" id="2.7.13.3" evidence="3"/>
<feature type="domain" description="PAS" evidence="11">
    <location>
        <begin position="248"/>
        <end position="285"/>
    </location>
</feature>
<dbReference type="SMART" id="SM00304">
    <property type="entry name" value="HAMP"/>
    <property type="match status" value="1"/>
</dbReference>
<feature type="transmembrane region" description="Helical" evidence="9">
    <location>
        <begin position="12"/>
        <end position="30"/>
    </location>
</feature>
<dbReference type="CDD" id="cd00082">
    <property type="entry name" value="HisKA"/>
    <property type="match status" value="1"/>
</dbReference>
<dbReference type="InterPro" id="IPR004358">
    <property type="entry name" value="Sig_transdc_His_kin-like_C"/>
</dbReference>
<dbReference type="FunFam" id="3.30.565.10:FF:000006">
    <property type="entry name" value="Sensor histidine kinase WalK"/>
    <property type="match status" value="1"/>
</dbReference>
<dbReference type="InterPro" id="IPR013656">
    <property type="entry name" value="PAS_4"/>
</dbReference>
<dbReference type="SUPFAM" id="SSF55874">
    <property type="entry name" value="ATPase domain of HSP90 chaperone/DNA topoisomerase II/histidine kinase"/>
    <property type="match status" value="1"/>
</dbReference>
<dbReference type="Pfam" id="PF00512">
    <property type="entry name" value="HisKA"/>
    <property type="match status" value="1"/>
</dbReference>
<dbReference type="Pfam" id="PF16736">
    <property type="entry name" value="sCache_like"/>
    <property type="match status" value="1"/>
</dbReference>
<protein>
    <recommendedName>
        <fullName evidence="3">histidine kinase</fullName>
        <ecNumber evidence="3">2.7.13.3</ecNumber>
    </recommendedName>
</protein>
<gene>
    <name evidence="14" type="ORF">Desgi_1566</name>
</gene>
<dbReference type="RefSeq" id="WP_006523907.1">
    <property type="nucleotide sequence ID" value="NC_021184.1"/>
</dbReference>
<dbReference type="SUPFAM" id="SSF55785">
    <property type="entry name" value="PYP-like sensor domain (PAS domain)"/>
    <property type="match status" value="1"/>
</dbReference>
<comment type="catalytic activity">
    <reaction evidence="1">
        <text>ATP + protein L-histidine = ADP + protein N-phospho-L-histidine.</text>
        <dbReference type="EC" id="2.7.13.3"/>
    </reaction>
</comment>
<keyword evidence="7" id="KW-0902">Two-component regulatory system</keyword>
<dbReference type="CDD" id="cd00075">
    <property type="entry name" value="HATPase"/>
    <property type="match status" value="1"/>
</dbReference>
<dbReference type="GO" id="GO:0004721">
    <property type="term" value="F:phosphoprotein phosphatase activity"/>
    <property type="evidence" value="ECO:0007669"/>
    <property type="project" value="TreeGrafter"/>
</dbReference>
<evidence type="ECO:0000259" key="10">
    <source>
        <dbReference type="PROSITE" id="PS50109"/>
    </source>
</evidence>
<feature type="domain" description="HAMP" evidence="13">
    <location>
        <begin position="191"/>
        <end position="243"/>
    </location>
</feature>
<dbReference type="SMART" id="SM00387">
    <property type="entry name" value="HATPase_c"/>
    <property type="match status" value="1"/>
</dbReference>
<dbReference type="KEGG" id="dgi:Desgi_1566"/>
<keyword evidence="6 14" id="KW-0418">Kinase</keyword>
<dbReference type="InterPro" id="IPR003661">
    <property type="entry name" value="HisK_dim/P_dom"/>
</dbReference>
<dbReference type="InterPro" id="IPR000014">
    <property type="entry name" value="PAS"/>
</dbReference>
<evidence type="ECO:0000259" key="12">
    <source>
        <dbReference type="PROSITE" id="PS50113"/>
    </source>
</evidence>
<evidence type="ECO:0000256" key="3">
    <source>
        <dbReference type="ARBA" id="ARBA00012438"/>
    </source>
</evidence>
<dbReference type="HOGENOM" id="CLU_000445_89_2_9"/>
<dbReference type="SUPFAM" id="SSF47384">
    <property type="entry name" value="Homodimeric domain of signal transducing histidine kinase"/>
    <property type="match status" value="1"/>
</dbReference>
<evidence type="ECO:0000313" key="14">
    <source>
        <dbReference type="EMBL" id="AGL01048.1"/>
    </source>
</evidence>
<dbReference type="PANTHER" id="PTHR45453:SF1">
    <property type="entry name" value="PHOSPHATE REGULON SENSOR PROTEIN PHOR"/>
    <property type="match status" value="1"/>
</dbReference>
<dbReference type="SMART" id="SM00388">
    <property type="entry name" value="HisKA"/>
    <property type="match status" value="1"/>
</dbReference>
<dbReference type="GO" id="GO:0016036">
    <property type="term" value="P:cellular response to phosphate starvation"/>
    <property type="evidence" value="ECO:0007669"/>
    <property type="project" value="TreeGrafter"/>
</dbReference>
<keyword evidence="15" id="KW-1185">Reference proteome</keyword>
<dbReference type="STRING" id="767817.Desgi_1566"/>
<evidence type="ECO:0000256" key="9">
    <source>
        <dbReference type="SAM" id="Phobius"/>
    </source>
</evidence>